<evidence type="ECO:0000256" key="2">
    <source>
        <dbReference type="ARBA" id="ARBA00010989"/>
    </source>
</evidence>
<dbReference type="InterPro" id="IPR006076">
    <property type="entry name" value="FAD-dep_OxRdtase"/>
</dbReference>
<proteinExistence type="inferred from homology"/>
<evidence type="ECO:0000256" key="6">
    <source>
        <dbReference type="SAM" id="MobiDB-lite"/>
    </source>
</evidence>
<organism evidence="8 9">
    <name type="scientific">Botryosphaeria dothidea</name>
    <dbReference type="NCBI Taxonomy" id="55169"/>
    <lineage>
        <taxon>Eukaryota</taxon>
        <taxon>Fungi</taxon>
        <taxon>Dikarya</taxon>
        <taxon>Ascomycota</taxon>
        <taxon>Pezizomycotina</taxon>
        <taxon>Dothideomycetes</taxon>
        <taxon>Dothideomycetes incertae sedis</taxon>
        <taxon>Botryosphaeriales</taxon>
        <taxon>Botryosphaeriaceae</taxon>
        <taxon>Botryosphaeria</taxon>
    </lineage>
</organism>
<dbReference type="Proteomes" id="UP000572817">
    <property type="component" value="Unassembled WGS sequence"/>
</dbReference>
<evidence type="ECO:0000313" key="9">
    <source>
        <dbReference type="Proteomes" id="UP000572817"/>
    </source>
</evidence>
<protein>
    <submittedName>
        <fullName evidence="8">Sarcosine oxidase protein</fullName>
    </submittedName>
</protein>
<evidence type="ECO:0000259" key="7">
    <source>
        <dbReference type="Pfam" id="PF01266"/>
    </source>
</evidence>
<sequence length="397" mass="43056">MQGWTRRNPNPAIRDISQQKNYKPGQEVPTETCLAFPSPPSKDAPINIVGAGIFALSTALHLARRGYKNVTIFDKQPYDATLYSYLDGCDAASADINKIVRSAYGSQVAYQALTFDALEQLGAGRGAFARFATAAAGEVAGIVTKDGREHPAALTIMACGGWTPGLVPALDGLYEATAGSVVLFRIPRESGLWERFAPERFPTWLYKMRDGAEGEGGGGGGGGGYLKIGYRGTKYTNPTTQDDGKERSTPVTRWSEGEKLTQLPKQAVKVIRDFVDEYLPELEEEGIEVATTRVCWHTDSFDNNLVIDYVPGQKNLMVATGGSGHAFKCLPVIGDWVVDIIEGIGMERPQIQAWKWRTLGDQKPGNVLMEGKQGRRALGNVPLASDADLKGKATVRL</sequence>
<keyword evidence="5" id="KW-0560">Oxidoreductase</keyword>
<comment type="similarity">
    <text evidence="2">Belongs to the MSOX/MTOX family.</text>
</comment>
<dbReference type="GO" id="GO:0050660">
    <property type="term" value="F:flavin adenine dinucleotide binding"/>
    <property type="evidence" value="ECO:0007669"/>
    <property type="project" value="InterPro"/>
</dbReference>
<name>A0A8H4MX47_9PEZI</name>
<keyword evidence="3" id="KW-0285">Flavoprotein</keyword>
<evidence type="ECO:0000256" key="3">
    <source>
        <dbReference type="ARBA" id="ARBA00022630"/>
    </source>
</evidence>
<dbReference type="InterPro" id="IPR036188">
    <property type="entry name" value="FAD/NAD-bd_sf"/>
</dbReference>
<feature type="domain" description="FAD dependent oxidoreductase" evidence="7">
    <location>
        <begin position="48"/>
        <end position="77"/>
    </location>
</feature>
<dbReference type="SUPFAM" id="SSF51905">
    <property type="entry name" value="FAD/NAD(P)-binding domain"/>
    <property type="match status" value="1"/>
</dbReference>
<feature type="region of interest" description="Disordered" evidence="6">
    <location>
        <begin position="236"/>
        <end position="257"/>
    </location>
</feature>
<evidence type="ECO:0000256" key="4">
    <source>
        <dbReference type="ARBA" id="ARBA00022827"/>
    </source>
</evidence>
<keyword evidence="9" id="KW-1185">Reference proteome</keyword>
<dbReference type="EMBL" id="WWBZ02000073">
    <property type="protein sequence ID" value="KAF4302184.1"/>
    <property type="molecule type" value="Genomic_DNA"/>
</dbReference>
<dbReference type="InterPro" id="IPR045170">
    <property type="entry name" value="MTOX"/>
</dbReference>
<accession>A0A8H4MX47</accession>
<evidence type="ECO:0000313" key="8">
    <source>
        <dbReference type="EMBL" id="KAF4302184.1"/>
    </source>
</evidence>
<comment type="cofactor">
    <cofactor evidence="1">
        <name>FAD</name>
        <dbReference type="ChEBI" id="CHEBI:57692"/>
    </cofactor>
</comment>
<dbReference type="PANTHER" id="PTHR10961:SF15">
    <property type="entry name" value="FAD DEPENDENT OXIDOREDUCTASE DOMAIN-CONTAINING PROTEIN"/>
    <property type="match status" value="1"/>
</dbReference>
<keyword evidence="4" id="KW-0274">FAD</keyword>
<gene>
    <name evidence="8" type="ORF">GTA08_BOTSDO09675</name>
</gene>
<evidence type="ECO:0000256" key="5">
    <source>
        <dbReference type="ARBA" id="ARBA00023002"/>
    </source>
</evidence>
<feature type="domain" description="FAD dependent oxidoreductase" evidence="7">
    <location>
        <begin position="123"/>
        <end position="339"/>
    </location>
</feature>
<dbReference type="OrthoDB" id="2219495at2759"/>
<dbReference type="GO" id="GO:0008115">
    <property type="term" value="F:sarcosine oxidase activity"/>
    <property type="evidence" value="ECO:0007669"/>
    <property type="project" value="TreeGrafter"/>
</dbReference>
<comment type="caution">
    <text evidence="8">The sequence shown here is derived from an EMBL/GenBank/DDBJ whole genome shotgun (WGS) entry which is preliminary data.</text>
</comment>
<evidence type="ECO:0000256" key="1">
    <source>
        <dbReference type="ARBA" id="ARBA00001974"/>
    </source>
</evidence>
<dbReference type="PANTHER" id="PTHR10961">
    <property type="entry name" value="PEROXISOMAL SARCOSINE OXIDASE"/>
    <property type="match status" value="1"/>
</dbReference>
<reference evidence="8" key="1">
    <citation type="submission" date="2020-04" db="EMBL/GenBank/DDBJ databases">
        <title>Genome Assembly and Annotation of Botryosphaeria dothidea sdau 11-99, a Latent Pathogen of Apple Fruit Ring Rot in China.</title>
        <authorList>
            <person name="Yu C."/>
            <person name="Diao Y."/>
            <person name="Lu Q."/>
            <person name="Zhao J."/>
            <person name="Cui S."/>
            <person name="Peng C."/>
            <person name="He B."/>
            <person name="Liu H."/>
        </authorList>
    </citation>
    <scope>NUCLEOTIDE SEQUENCE [LARGE SCALE GENOMIC DNA]</scope>
    <source>
        <strain evidence="8">Sdau11-99</strain>
    </source>
</reference>
<dbReference type="AlphaFoldDB" id="A0A8H4MX47"/>
<dbReference type="Pfam" id="PF01266">
    <property type="entry name" value="DAO"/>
    <property type="match status" value="2"/>
</dbReference>
<dbReference type="Gene3D" id="3.50.50.60">
    <property type="entry name" value="FAD/NAD(P)-binding domain"/>
    <property type="match status" value="3"/>
</dbReference>